<dbReference type="EMBL" id="CM008970">
    <property type="protein sequence ID" value="PNW79303.1"/>
    <property type="molecule type" value="Genomic_DNA"/>
</dbReference>
<evidence type="ECO:0000313" key="3">
    <source>
        <dbReference type="Proteomes" id="UP000006906"/>
    </source>
</evidence>
<accession>A0A2K3DFI6</accession>
<reference evidence="2 3" key="1">
    <citation type="journal article" date="2007" name="Science">
        <title>The Chlamydomonas genome reveals the evolution of key animal and plant functions.</title>
        <authorList>
            <person name="Merchant S.S."/>
            <person name="Prochnik S.E."/>
            <person name="Vallon O."/>
            <person name="Harris E.H."/>
            <person name="Karpowicz S.J."/>
            <person name="Witman G.B."/>
            <person name="Terry A."/>
            <person name="Salamov A."/>
            <person name="Fritz-Laylin L.K."/>
            <person name="Marechal-Drouard L."/>
            <person name="Marshall W.F."/>
            <person name="Qu L.H."/>
            <person name="Nelson D.R."/>
            <person name="Sanderfoot A.A."/>
            <person name="Spalding M.H."/>
            <person name="Kapitonov V.V."/>
            <person name="Ren Q."/>
            <person name="Ferris P."/>
            <person name="Lindquist E."/>
            <person name="Shapiro H."/>
            <person name="Lucas S.M."/>
            <person name="Grimwood J."/>
            <person name="Schmutz J."/>
            <person name="Cardol P."/>
            <person name="Cerutti H."/>
            <person name="Chanfreau G."/>
            <person name="Chen C.L."/>
            <person name="Cognat V."/>
            <person name="Croft M.T."/>
            <person name="Dent R."/>
            <person name="Dutcher S."/>
            <person name="Fernandez E."/>
            <person name="Fukuzawa H."/>
            <person name="Gonzalez-Ballester D."/>
            <person name="Gonzalez-Halphen D."/>
            <person name="Hallmann A."/>
            <person name="Hanikenne M."/>
            <person name="Hippler M."/>
            <person name="Inwood W."/>
            <person name="Jabbari K."/>
            <person name="Kalanon M."/>
            <person name="Kuras R."/>
            <person name="Lefebvre P.A."/>
            <person name="Lemaire S.D."/>
            <person name="Lobanov A.V."/>
            <person name="Lohr M."/>
            <person name="Manuell A."/>
            <person name="Meier I."/>
            <person name="Mets L."/>
            <person name="Mittag M."/>
            <person name="Mittelmeier T."/>
            <person name="Moroney J.V."/>
            <person name="Moseley J."/>
            <person name="Napoli C."/>
            <person name="Nedelcu A.M."/>
            <person name="Niyogi K."/>
            <person name="Novoselov S.V."/>
            <person name="Paulsen I.T."/>
            <person name="Pazour G."/>
            <person name="Purton S."/>
            <person name="Ral J.P."/>
            <person name="Riano-Pachon D.M."/>
            <person name="Riekhof W."/>
            <person name="Rymarquis L."/>
            <person name="Schroda M."/>
            <person name="Stern D."/>
            <person name="Umen J."/>
            <person name="Willows R."/>
            <person name="Wilson N."/>
            <person name="Zimmer S.L."/>
            <person name="Allmer J."/>
            <person name="Balk J."/>
            <person name="Bisova K."/>
            <person name="Chen C.J."/>
            <person name="Elias M."/>
            <person name="Gendler K."/>
            <person name="Hauser C."/>
            <person name="Lamb M.R."/>
            <person name="Ledford H."/>
            <person name="Long J.C."/>
            <person name="Minagawa J."/>
            <person name="Page M.D."/>
            <person name="Pan J."/>
            <person name="Pootakham W."/>
            <person name="Roje S."/>
            <person name="Rose A."/>
            <person name="Stahlberg E."/>
            <person name="Terauchi A.M."/>
            <person name="Yang P."/>
            <person name="Ball S."/>
            <person name="Bowler C."/>
            <person name="Dieckmann C.L."/>
            <person name="Gladyshev V.N."/>
            <person name="Green P."/>
            <person name="Jorgensen R."/>
            <person name="Mayfield S."/>
            <person name="Mueller-Roeber B."/>
            <person name="Rajamani S."/>
            <person name="Sayre R.T."/>
            <person name="Brokstein P."/>
            <person name="Dubchak I."/>
            <person name="Goodstein D."/>
            <person name="Hornick L."/>
            <person name="Huang Y.W."/>
            <person name="Jhaveri J."/>
            <person name="Luo Y."/>
            <person name="Martinez D."/>
            <person name="Ngau W.C."/>
            <person name="Otillar B."/>
            <person name="Poliakov A."/>
            <person name="Porter A."/>
            <person name="Szajkowski L."/>
            <person name="Werner G."/>
            <person name="Zhou K."/>
            <person name="Grigoriev I.V."/>
            <person name="Rokhsar D.S."/>
            <person name="Grossman A.R."/>
        </authorList>
    </citation>
    <scope>NUCLEOTIDE SEQUENCE [LARGE SCALE GENOMIC DNA]</scope>
    <source>
        <strain evidence="3">CC-503</strain>
    </source>
</reference>
<proteinExistence type="predicted"/>
<gene>
    <name evidence="2" type="ORF">CHLRE_09g410087v5</name>
</gene>
<evidence type="ECO:0000256" key="1">
    <source>
        <dbReference type="SAM" id="MobiDB-lite"/>
    </source>
</evidence>
<evidence type="ECO:0000313" key="2">
    <source>
        <dbReference type="EMBL" id="PNW79303.1"/>
    </source>
</evidence>
<protein>
    <submittedName>
        <fullName evidence="2">Uncharacterized protein</fullName>
    </submittedName>
</protein>
<dbReference type="KEGG" id="cre:CHLRE_09g410087v5"/>
<name>A0A2K3DFI6_CHLRE</name>
<dbReference type="GeneID" id="66054879"/>
<dbReference type="AlphaFoldDB" id="A0A2K3DFI6"/>
<organism evidence="2 3">
    <name type="scientific">Chlamydomonas reinhardtii</name>
    <name type="common">Chlamydomonas smithii</name>
    <dbReference type="NCBI Taxonomy" id="3055"/>
    <lineage>
        <taxon>Eukaryota</taxon>
        <taxon>Viridiplantae</taxon>
        <taxon>Chlorophyta</taxon>
        <taxon>core chlorophytes</taxon>
        <taxon>Chlorophyceae</taxon>
        <taxon>CS clade</taxon>
        <taxon>Chlamydomonadales</taxon>
        <taxon>Chlamydomonadaceae</taxon>
        <taxon>Chlamydomonas</taxon>
    </lineage>
</organism>
<feature type="region of interest" description="Disordered" evidence="1">
    <location>
        <begin position="58"/>
        <end position="82"/>
    </location>
</feature>
<sequence>MVACGKGALAHGGYFETLWRLAIDAVPLPGNSHMPSARREPCVAARAAVWPWPYAEAGPAAPPAHAPRHGSTTSGTVRWPKH</sequence>
<dbReference type="InParanoid" id="A0A2K3DFI6"/>
<dbReference type="Proteomes" id="UP000006906">
    <property type="component" value="Chromosome 9"/>
</dbReference>
<dbReference type="Gramene" id="PNW79303">
    <property type="protein sequence ID" value="PNW79303"/>
    <property type="gene ID" value="CHLRE_09g410087v5"/>
</dbReference>
<keyword evidence="3" id="KW-1185">Reference proteome</keyword>
<dbReference type="RefSeq" id="XP_042921547.1">
    <property type="nucleotide sequence ID" value="XM_043066251.1"/>
</dbReference>